<protein>
    <recommendedName>
        <fullName evidence="2">BTB domain-containing protein</fullName>
    </recommendedName>
</protein>
<dbReference type="InterPro" id="IPR011333">
    <property type="entry name" value="SKP1/BTB/POZ_sf"/>
</dbReference>
<reference evidence="1" key="1">
    <citation type="journal article" date="2016" name="Mol. Biol. Evol.">
        <title>Comparative Genomics of Early-Diverging Mushroom-Forming Fungi Provides Insights into the Origins of Lignocellulose Decay Capabilities.</title>
        <authorList>
            <person name="Nagy L.G."/>
            <person name="Riley R."/>
            <person name="Tritt A."/>
            <person name="Adam C."/>
            <person name="Daum C."/>
            <person name="Floudas D."/>
            <person name="Sun H."/>
            <person name="Yadav J.S."/>
            <person name="Pangilinan J."/>
            <person name="Larsson K.H."/>
            <person name="Matsuura K."/>
            <person name="Barry K."/>
            <person name="Labutti K."/>
            <person name="Kuo R."/>
            <person name="Ohm R.A."/>
            <person name="Bhattacharya S.S."/>
            <person name="Shirouzu T."/>
            <person name="Yoshinaga Y."/>
            <person name="Martin F.M."/>
            <person name="Grigoriev I.V."/>
            <person name="Hibbett D.S."/>
        </authorList>
    </citation>
    <scope>NUCLEOTIDE SEQUENCE [LARGE SCALE GENOMIC DNA]</scope>
    <source>
        <strain evidence="1">CBS 109695</strain>
    </source>
</reference>
<organism evidence="1">
    <name type="scientific">Athelia psychrophila</name>
    <dbReference type="NCBI Taxonomy" id="1759441"/>
    <lineage>
        <taxon>Eukaryota</taxon>
        <taxon>Fungi</taxon>
        <taxon>Dikarya</taxon>
        <taxon>Basidiomycota</taxon>
        <taxon>Agaricomycotina</taxon>
        <taxon>Agaricomycetes</taxon>
        <taxon>Agaricomycetidae</taxon>
        <taxon>Atheliales</taxon>
        <taxon>Atheliaceae</taxon>
        <taxon>Athelia</taxon>
    </lineage>
</organism>
<gene>
    <name evidence="1" type="ORF">FIBSPDRAFT_802755</name>
</gene>
<evidence type="ECO:0000313" key="1">
    <source>
        <dbReference type="EMBL" id="KZP08666.1"/>
    </source>
</evidence>
<sequence>MTSLPSTINIAPSYLSTATSGSFMQPGSSSPITPKLQLQLSIPIPTRDFHYYISDGNTVLLVESTLFKVLRSTLTKDKSTFDSMFSLDLDLRAHTTSGNGASVGPEGESDDNPIRLQGDTADEFRALLWALYALPHELMVALTPQANTLQLFHLARITHKYQFRSIETWALSALTTAYKNTIPSPLDDLEGSGQINVPSLSQITELAALCEQRELLDAALTKWKRLLGEGRDVALALSLSERLNLPNLLGMSYYSMLLKGRETWQSDPLLTRSQRVRLLSGHYALSRLWERLPNEPPVMSHSTRCTGGATVRCNQAWGGLWKSVLDLGRQMPVSLQYADVLGKMMLAESTVRALVTGEIPTQGLLDGMPYCKQNALAVTSTKVKEIQEGLADYFEDVV</sequence>
<dbReference type="OrthoDB" id="3238373at2759"/>
<name>A0A165XLF8_9AGAM</name>
<dbReference type="EMBL" id="KV417716">
    <property type="protein sequence ID" value="KZP08666.1"/>
    <property type="molecule type" value="Genomic_DNA"/>
</dbReference>
<accession>A0A165XLF8</accession>
<proteinExistence type="predicted"/>
<evidence type="ECO:0008006" key="2">
    <source>
        <dbReference type="Google" id="ProtNLM"/>
    </source>
</evidence>
<dbReference type="Gene3D" id="3.30.710.10">
    <property type="entry name" value="Potassium Channel Kv1.1, Chain A"/>
    <property type="match status" value="1"/>
</dbReference>
<dbReference type="AlphaFoldDB" id="A0A165XLF8"/>